<evidence type="ECO:0000256" key="4">
    <source>
        <dbReference type="ARBA" id="ARBA00022795"/>
    </source>
</evidence>
<evidence type="ECO:0000256" key="6">
    <source>
        <dbReference type="PIRNR" id="PIRNR039090"/>
    </source>
</evidence>
<organism evidence="7 8">
    <name type="scientific">Ureibacillus thermosphaericus</name>
    <dbReference type="NCBI Taxonomy" id="51173"/>
    <lineage>
        <taxon>Bacteria</taxon>
        <taxon>Bacillati</taxon>
        <taxon>Bacillota</taxon>
        <taxon>Bacilli</taxon>
        <taxon>Bacillales</taxon>
        <taxon>Caryophanaceae</taxon>
        <taxon>Ureibacillus</taxon>
    </lineage>
</organism>
<keyword evidence="7" id="KW-0966">Cell projection</keyword>
<keyword evidence="7" id="KW-0282">Flagellum</keyword>
<comment type="caution">
    <text evidence="7">The sequence shown here is derived from an EMBL/GenBank/DDBJ whole genome shotgun (WGS) entry which is preliminary data.</text>
</comment>
<accession>A0A840PZT6</accession>
<proteinExistence type="inferred from homology"/>
<dbReference type="GO" id="GO:0005829">
    <property type="term" value="C:cytosol"/>
    <property type="evidence" value="ECO:0007669"/>
    <property type="project" value="UniProtKB-SubCell"/>
</dbReference>
<dbReference type="InterPro" id="IPR036584">
    <property type="entry name" value="FliS_sf"/>
</dbReference>
<evidence type="ECO:0000256" key="2">
    <source>
        <dbReference type="ARBA" id="ARBA00008787"/>
    </source>
</evidence>
<evidence type="ECO:0000256" key="1">
    <source>
        <dbReference type="ARBA" id="ARBA00004514"/>
    </source>
</evidence>
<evidence type="ECO:0000256" key="3">
    <source>
        <dbReference type="ARBA" id="ARBA00022490"/>
    </source>
</evidence>
<evidence type="ECO:0000313" key="8">
    <source>
        <dbReference type="Proteomes" id="UP000557217"/>
    </source>
</evidence>
<keyword evidence="8" id="KW-1185">Reference proteome</keyword>
<dbReference type="CDD" id="cd16098">
    <property type="entry name" value="FliS"/>
    <property type="match status" value="1"/>
</dbReference>
<evidence type="ECO:0000313" key="7">
    <source>
        <dbReference type="EMBL" id="MBB5149738.1"/>
    </source>
</evidence>
<protein>
    <recommendedName>
        <fullName evidence="6">Flagellar secretion chaperone FliS</fullName>
    </recommendedName>
</protein>
<dbReference type="SUPFAM" id="SSF101116">
    <property type="entry name" value="Flagellar export chaperone FliS"/>
    <property type="match status" value="1"/>
</dbReference>
<dbReference type="Gene3D" id="1.20.120.340">
    <property type="entry name" value="Flagellar protein FliS"/>
    <property type="match status" value="1"/>
</dbReference>
<evidence type="ECO:0000256" key="5">
    <source>
        <dbReference type="ARBA" id="ARBA00023186"/>
    </source>
</evidence>
<dbReference type="Proteomes" id="UP000557217">
    <property type="component" value="Unassembled WGS sequence"/>
</dbReference>
<name>A0A840PZT6_URETH</name>
<dbReference type="GO" id="GO:0044780">
    <property type="term" value="P:bacterial-type flagellum assembly"/>
    <property type="evidence" value="ECO:0007669"/>
    <property type="project" value="InterPro"/>
</dbReference>
<dbReference type="PIRSF" id="PIRSF039090">
    <property type="entry name" value="Flis"/>
    <property type="match status" value="1"/>
</dbReference>
<reference evidence="7 8" key="1">
    <citation type="submission" date="2020-08" db="EMBL/GenBank/DDBJ databases">
        <title>Genomic Encyclopedia of Type Strains, Phase IV (KMG-IV): sequencing the most valuable type-strain genomes for metagenomic binning, comparative biology and taxonomic classification.</title>
        <authorList>
            <person name="Goeker M."/>
        </authorList>
    </citation>
    <scope>NUCLEOTIDE SEQUENCE [LARGE SCALE GENOMIC DNA]</scope>
    <source>
        <strain evidence="7 8">DSM 10633</strain>
    </source>
</reference>
<keyword evidence="5" id="KW-0143">Chaperone</keyword>
<dbReference type="AlphaFoldDB" id="A0A840PZT6"/>
<comment type="similarity">
    <text evidence="2 6">Belongs to the FliS family.</text>
</comment>
<comment type="subcellular location">
    <subcellularLocation>
        <location evidence="1 6">Cytoplasm</location>
        <location evidence="1 6">Cytosol</location>
    </subcellularLocation>
</comment>
<dbReference type="GO" id="GO:0071973">
    <property type="term" value="P:bacterial-type flagellum-dependent cell motility"/>
    <property type="evidence" value="ECO:0007669"/>
    <property type="project" value="TreeGrafter"/>
</dbReference>
<gene>
    <name evidence="7" type="ORF">HNR36_002130</name>
</gene>
<dbReference type="RefSeq" id="WP_016838008.1">
    <property type="nucleotide sequence ID" value="NZ_JAAXPW010000032.1"/>
</dbReference>
<sequence>MTLHNNAYNAYKQNSINTASPGELTLMLYNGCIKFLNLARKAIEEKHIEEKNTNLQKAQNIINELIVTLNMDYEISKQILPLYEYMNRRLIEANIKNDVEIVDEVIGLVTEFRDTWKEVIKLNRQQQYQNVQQV</sequence>
<dbReference type="PANTHER" id="PTHR34773">
    <property type="entry name" value="FLAGELLAR SECRETION CHAPERONE FLIS"/>
    <property type="match status" value="1"/>
</dbReference>
<keyword evidence="7" id="KW-0969">Cilium</keyword>
<dbReference type="Pfam" id="PF02561">
    <property type="entry name" value="FliS"/>
    <property type="match status" value="1"/>
</dbReference>
<dbReference type="EMBL" id="JACHGZ010000027">
    <property type="protein sequence ID" value="MBB5149738.1"/>
    <property type="molecule type" value="Genomic_DNA"/>
</dbReference>
<dbReference type="PANTHER" id="PTHR34773:SF1">
    <property type="entry name" value="FLAGELLAR SECRETION CHAPERONE FLIS"/>
    <property type="match status" value="1"/>
</dbReference>
<dbReference type="NCBIfam" id="TIGR00208">
    <property type="entry name" value="fliS"/>
    <property type="match status" value="1"/>
</dbReference>
<dbReference type="InterPro" id="IPR003713">
    <property type="entry name" value="FliS"/>
</dbReference>
<keyword evidence="4 6" id="KW-1005">Bacterial flagellum biogenesis</keyword>
<keyword evidence="3 6" id="KW-0963">Cytoplasm</keyword>